<reference evidence="1 2" key="1">
    <citation type="journal article" date="2017" name="Genome Announc.">
        <title>Complete Genome Sequence of Burkholderia stabilis FERMP-21014.</title>
        <authorList>
            <person name="Konishi K."/>
            <person name="Kumagai T."/>
            <person name="Sakasegawa S."/>
            <person name="Tamura T."/>
        </authorList>
    </citation>
    <scope>NUCLEOTIDE SEQUENCE [LARGE SCALE GENOMIC DNA]</scope>
    <source>
        <strain evidence="1 2">FERMP-21014</strain>
    </source>
</reference>
<dbReference type="AlphaFoldDB" id="A0A1Y1BG94"/>
<sequence>MGDGWRCLAPPRAIALRMRMIFANRPTDRRTNADDFGL</sequence>
<evidence type="ECO:0000313" key="2">
    <source>
        <dbReference type="Proteomes" id="UP000218432"/>
    </source>
</evidence>
<name>A0A1Y1BG94_9BURK</name>
<dbReference type="Proteomes" id="UP000218432">
    <property type="component" value="Chromosome 1"/>
</dbReference>
<protein>
    <submittedName>
        <fullName evidence="1">Uncharacterized protein</fullName>
    </submittedName>
</protein>
<organism evidence="1 2">
    <name type="scientific">Burkholderia stabilis</name>
    <dbReference type="NCBI Taxonomy" id="95485"/>
    <lineage>
        <taxon>Bacteria</taxon>
        <taxon>Pseudomonadati</taxon>
        <taxon>Pseudomonadota</taxon>
        <taxon>Betaproteobacteria</taxon>
        <taxon>Burkholderiales</taxon>
        <taxon>Burkholderiaceae</taxon>
        <taxon>Burkholderia</taxon>
        <taxon>Burkholderia cepacia complex</taxon>
    </lineage>
</organism>
<proteinExistence type="predicted"/>
<gene>
    <name evidence="1" type="ORF">BSFP_016540</name>
</gene>
<accession>A0A1Y1BG94</accession>
<evidence type="ECO:0000313" key="1">
    <source>
        <dbReference type="EMBL" id="BAX58835.1"/>
    </source>
</evidence>
<dbReference type="EMBL" id="AP018111">
    <property type="protein sequence ID" value="BAX58835.1"/>
    <property type="molecule type" value="Genomic_DNA"/>
</dbReference>